<dbReference type="GO" id="GO:0003984">
    <property type="term" value="F:acetolactate synthase activity"/>
    <property type="evidence" value="ECO:0007669"/>
    <property type="project" value="UniProtKB-EC"/>
</dbReference>
<accession>A0A7W9GP92</accession>
<feature type="domain" description="Thiamine pyrophosphate enzyme N-terminal TPP-binding" evidence="7">
    <location>
        <begin position="14"/>
        <end position="119"/>
    </location>
</feature>
<evidence type="ECO:0000313" key="9">
    <source>
        <dbReference type="Proteomes" id="UP000542813"/>
    </source>
</evidence>
<dbReference type="PANTHER" id="PTHR18968:SF13">
    <property type="entry name" value="ACETOLACTATE SYNTHASE CATALYTIC SUBUNIT, MITOCHONDRIAL"/>
    <property type="match status" value="1"/>
</dbReference>
<dbReference type="GO" id="GO:0050660">
    <property type="term" value="F:flavin adenine dinucleotide binding"/>
    <property type="evidence" value="ECO:0007669"/>
    <property type="project" value="TreeGrafter"/>
</dbReference>
<dbReference type="RefSeq" id="WP_184821176.1">
    <property type="nucleotide sequence ID" value="NZ_JACHMM010000001.1"/>
</dbReference>
<keyword evidence="9" id="KW-1185">Reference proteome</keyword>
<evidence type="ECO:0000256" key="4">
    <source>
        <dbReference type="RuleBase" id="RU362132"/>
    </source>
</evidence>
<dbReference type="PROSITE" id="PS00187">
    <property type="entry name" value="TPP_ENZYMES"/>
    <property type="match status" value="1"/>
</dbReference>
<dbReference type="GO" id="GO:0000287">
    <property type="term" value="F:magnesium ion binding"/>
    <property type="evidence" value="ECO:0007669"/>
    <property type="project" value="InterPro"/>
</dbReference>
<dbReference type="Proteomes" id="UP000542813">
    <property type="component" value="Unassembled WGS sequence"/>
</dbReference>
<dbReference type="CDD" id="cd00568">
    <property type="entry name" value="TPP_enzymes"/>
    <property type="match status" value="1"/>
</dbReference>
<dbReference type="InterPro" id="IPR045229">
    <property type="entry name" value="TPP_enz"/>
</dbReference>
<dbReference type="AlphaFoldDB" id="A0A7W9GP92"/>
<dbReference type="CDD" id="cd07035">
    <property type="entry name" value="TPP_PYR_POX_like"/>
    <property type="match status" value="1"/>
</dbReference>
<keyword evidence="3 4" id="KW-0786">Thiamine pyrophosphate</keyword>
<feature type="domain" description="Thiamine pyrophosphate enzyme TPP-binding" evidence="6">
    <location>
        <begin position="416"/>
        <end position="564"/>
    </location>
</feature>
<dbReference type="EMBL" id="JACHMM010000001">
    <property type="protein sequence ID" value="MBB5787246.1"/>
    <property type="molecule type" value="Genomic_DNA"/>
</dbReference>
<evidence type="ECO:0000259" key="7">
    <source>
        <dbReference type="Pfam" id="PF02776"/>
    </source>
</evidence>
<dbReference type="GO" id="GO:0030976">
    <property type="term" value="F:thiamine pyrophosphate binding"/>
    <property type="evidence" value="ECO:0007669"/>
    <property type="project" value="InterPro"/>
</dbReference>
<dbReference type="PANTHER" id="PTHR18968">
    <property type="entry name" value="THIAMINE PYROPHOSPHATE ENZYMES"/>
    <property type="match status" value="1"/>
</dbReference>
<dbReference type="GO" id="GO:0005948">
    <property type="term" value="C:acetolactate synthase complex"/>
    <property type="evidence" value="ECO:0007669"/>
    <property type="project" value="TreeGrafter"/>
</dbReference>
<dbReference type="SUPFAM" id="SSF52518">
    <property type="entry name" value="Thiamin diphosphate-binding fold (THDP-binding)"/>
    <property type="match status" value="2"/>
</dbReference>
<evidence type="ECO:0000259" key="6">
    <source>
        <dbReference type="Pfam" id="PF02775"/>
    </source>
</evidence>
<dbReference type="InterPro" id="IPR012001">
    <property type="entry name" value="Thiamin_PyroP_enz_TPP-bd_dom"/>
</dbReference>
<dbReference type="Pfam" id="PF02775">
    <property type="entry name" value="TPP_enzyme_C"/>
    <property type="match status" value="1"/>
</dbReference>
<keyword evidence="8" id="KW-0808">Transferase</keyword>
<dbReference type="InterPro" id="IPR011766">
    <property type="entry name" value="TPP_enzyme_TPP-bd"/>
</dbReference>
<reference evidence="8 9" key="1">
    <citation type="submission" date="2020-08" db="EMBL/GenBank/DDBJ databases">
        <title>Sequencing the genomes of 1000 actinobacteria strains.</title>
        <authorList>
            <person name="Klenk H.-P."/>
        </authorList>
    </citation>
    <scope>NUCLEOTIDE SEQUENCE [LARGE SCALE GENOMIC DNA]</scope>
    <source>
        <strain evidence="8 9">DSM 102122</strain>
    </source>
</reference>
<gene>
    <name evidence="8" type="ORF">HD601_001821</name>
</gene>
<comment type="similarity">
    <text evidence="2 4">Belongs to the TPP enzyme family.</text>
</comment>
<sequence length="593" mass="60361">MPATPLLDTDVPTTEAVVRVLREAGVDTVFGLSGGDTGRIFSRLAHHVDGVRTVLVRNESHATSAAEAYARVSGRLGVAMAQGSWLVGQGLVGILEAQASGTPMLLLGDLTDGRPYSQHAPYQAGTADYGTWDAPAAFRSVTKRVFVATTPAEAVQSVQLGIKHALAGQPGPVAVLFSSASLAGTVGPGSLPRLYATQAYLTRQPAPAPDVSELAQALATASAPVLLAGGGVRLARAEAVLREVAEATGAAVVTSPAGKGTFPEDHPGSGGVFGTFGSPVANDALGRADLVLVLGSKLGPSDTAAESPGLIDPARQRIVHVDIEPLNAAWTMPTADVIVADVAATLGALADELAAHPVDTGIVTARQNALAALRAEASTPGAEDAAAANGGSPVHPRRVIAELRAALPDDAVVCADAGENRLLMSRYFESRSGGTYLQPAGAGGMGYSIPAAIGAKVFAPERTVLAVCGDGGFSMSLPALLTATEENAPIVVVVFDNGTLGWVRHSQRMRGEQEFNSNLRRFDYAGIAAAAGFAAFRAGKPDELPGALADAVAAADRAEAPAIVVVDVSTEQTFVDLRTPLMAAAAPAPAARS</sequence>
<dbReference type="Pfam" id="PF02776">
    <property type="entry name" value="TPP_enzyme_N"/>
    <property type="match status" value="1"/>
</dbReference>
<evidence type="ECO:0000259" key="5">
    <source>
        <dbReference type="Pfam" id="PF00205"/>
    </source>
</evidence>
<dbReference type="Gene3D" id="3.40.50.1220">
    <property type="entry name" value="TPP-binding domain"/>
    <property type="match status" value="1"/>
</dbReference>
<proteinExistence type="inferred from homology"/>
<dbReference type="InterPro" id="IPR029061">
    <property type="entry name" value="THDP-binding"/>
</dbReference>
<dbReference type="Pfam" id="PF00205">
    <property type="entry name" value="TPP_enzyme_M"/>
    <property type="match status" value="1"/>
</dbReference>
<comment type="cofactor">
    <cofactor evidence="1">
        <name>thiamine diphosphate</name>
        <dbReference type="ChEBI" id="CHEBI:58937"/>
    </cofactor>
</comment>
<dbReference type="SUPFAM" id="SSF52467">
    <property type="entry name" value="DHS-like NAD/FAD-binding domain"/>
    <property type="match status" value="1"/>
</dbReference>
<evidence type="ECO:0000256" key="1">
    <source>
        <dbReference type="ARBA" id="ARBA00001964"/>
    </source>
</evidence>
<name>A0A7W9GP92_9ACTN</name>
<organism evidence="8 9">
    <name type="scientific">Jiangella mangrovi</name>
    <dbReference type="NCBI Taxonomy" id="1524084"/>
    <lineage>
        <taxon>Bacteria</taxon>
        <taxon>Bacillati</taxon>
        <taxon>Actinomycetota</taxon>
        <taxon>Actinomycetes</taxon>
        <taxon>Jiangellales</taxon>
        <taxon>Jiangellaceae</taxon>
        <taxon>Jiangella</taxon>
    </lineage>
</organism>
<comment type="caution">
    <text evidence="8">The sequence shown here is derived from an EMBL/GenBank/DDBJ whole genome shotgun (WGS) entry which is preliminary data.</text>
</comment>
<evidence type="ECO:0000256" key="3">
    <source>
        <dbReference type="ARBA" id="ARBA00023052"/>
    </source>
</evidence>
<dbReference type="GO" id="GO:0009097">
    <property type="term" value="P:isoleucine biosynthetic process"/>
    <property type="evidence" value="ECO:0007669"/>
    <property type="project" value="TreeGrafter"/>
</dbReference>
<dbReference type="InterPro" id="IPR012000">
    <property type="entry name" value="Thiamin_PyroP_enz_cen_dom"/>
</dbReference>
<dbReference type="InterPro" id="IPR029035">
    <property type="entry name" value="DHS-like_NAD/FAD-binding_dom"/>
</dbReference>
<feature type="domain" description="Thiamine pyrophosphate enzyme central" evidence="5">
    <location>
        <begin position="211"/>
        <end position="349"/>
    </location>
</feature>
<evidence type="ECO:0000256" key="2">
    <source>
        <dbReference type="ARBA" id="ARBA00007812"/>
    </source>
</evidence>
<protein>
    <submittedName>
        <fullName evidence="8">Acetolactate synthase-1/2/3 large subunit</fullName>
        <ecNumber evidence="8">2.2.1.6</ecNumber>
    </submittedName>
</protein>
<dbReference type="InterPro" id="IPR000399">
    <property type="entry name" value="TPP-bd_CS"/>
</dbReference>
<dbReference type="Gene3D" id="3.40.50.970">
    <property type="match status" value="2"/>
</dbReference>
<dbReference type="EC" id="2.2.1.6" evidence="8"/>
<dbReference type="GO" id="GO:0009099">
    <property type="term" value="P:L-valine biosynthetic process"/>
    <property type="evidence" value="ECO:0007669"/>
    <property type="project" value="TreeGrafter"/>
</dbReference>
<evidence type="ECO:0000313" key="8">
    <source>
        <dbReference type="EMBL" id="MBB5787246.1"/>
    </source>
</evidence>